<comment type="caution">
    <text evidence="2">The sequence shown here is derived from an EMBL/GenBank/DDBJ whole genome shotgun (WGS) entry which is preliminary data.</text>
</comment>
<evidence type="ECO:0000313" key="3">
    <source>
        <dbReference type="Proteomes" id="UP001642482"/>
    </source>
</evidence>
<proteinExistence type="predicted"/>
<feature type="compositionally biased region" description="Low complexity" evidence="1">
    <location>
        <begin position="121"/>
        <end position="140"/>
    </location>
</feature>
<gene>
    <name evidence="2" type="ORF">SEUCBS140593_008230</name>
</gene>
<reference evidence="2 3" key="1">
    <citation type="submission" date="2024-01" db="EMBL/GenBank/DDBJ databases">
        <authorList>
            <person name="Allen C."/>
            <person name="Tagirdzhanova G."/>
        </authorList>
    </citation>
    <scope>NUCLEOTIDE SEQUENCE [LARGE SCALE GENOMIC DNA]</scope>
</reference>
<organism evidence="2 3">
    <name type="scientific">Sporothrix eucalyptigena</name>
    <dbReference type="NCBI Taxonomy" id="1812306"/>
    <lineage>
        <taxon>Eukaryota</taxon>
        <taxon>Fungi</taxon>
        <taxon>Dikarya</taxon>
        <taxon>Ascomycota</taxon>
        <taxon>Pezizomycotina</taxon>
        <taxon>Sordariomycetes</taxon>
        <taxon>Sordariomycetidae</taxon>
        <taxon>Ophiostomatales</taxon>
        <taxon>Ophiostomataceae</taxon>
        <taxon>Sporothrix</taxon>
    </lineage>
</organism>
<evidence type="ECO:0000256" key="1">
    <source>
        <dbReference type="SAM" id="MobiDB-lite"/>
    </source>
</evidence>
<protein>
    <submittedName>
        <fullName evidence="2">Uncharacterized protein</fullName>
    </submittedName>
</protein>
<evidence type="ECO:0000313" key="2">
    <source>
        <dbReference type="EMBL" id="CAK7232343.1"/>
    </source>
</evidence>
<sequence>MSGSGGFYKYRCKYFLTHDCPNWVFVNYAPCADCCAAGRDMDNLGEDPSASHHPFLYGASPEFEIGVPIFQDGILRYTFAGMASSYEPSADFASWMTLRPPLLDGSMALPSPYPPPPPQSPHHLQQRQQPPHHLQQQPLHLQMQQQPLPPYLAHPGQQHLQHTFVQEQPAIPPHLQQHQAALKLQGSSPARQGVKMQLPPHAASKAFPASTAAGVGDMLPAGTPGMSVF</sequence>
<dbReference type="Proteomes" id="UP001642482">
    <property type="component" value="Unassembled WGS sequence"/>
</dbReference>
<feature type="region of interest" description="Disordered" evidence="1">
    <location>
        <begin position="106"/>
        <end position="140"/>
    </location>
</feature>
<keyword evidence="3" id="KW-1185">Reference proteome</keyword>
<name>A0ABP0CK63_9PEZI</name>
<accession>A0ABP0CK63</accession>
<feature type="compositionally biased region" description="Pro residues" evidence="1">
    <location>
        <begin position="111"/>
        <end position="120"/>
    </location>
</feature>
<dbReference type="EMBL" id="CAWUHD010000110">
    <property type="protein sequence ID" value="CAK7232343.1"/>
    <property type="molecule type" value="Genomic_DNA"/>
</dbReference>